<dbReference type="EMBL" id="GGEC01081989">
    <property type="protein sequence ID" value="MBX62473.1"/>
    <property type="molecule type" value="Transcribed_RNA"/>
</dbReference>
<protein>
    <submittedName>
        <fullName evidence="1">Uncharacterized protein</fullName>
    </submittedName>
</protein>
<reference evidence="1" key="1">
    <citation type="submission" date="2018-02" db="EMBL/GenBank/DDBJ databases">
        <title>Rhizophora mucronata_Transcriptome.</title>
        <authorList>
            <person name="Meera S.P."/>
            <person name="Sreeshan A."/>
            <person name="Augustine A."/>
        </authorList>
    </citation>
    <scope>NUCLEOTIDE SEQUENCE</scope>
    <source>
        <tissue evidence="1">Leaf</tissue>
    </source>
</reference>
<sequence>MKHQSYSIINFTNQEREKGLPVSLKKTCR</sequence>
<name>A0A2P2Q666_RHIMU</name>
<accession>A0A2P2Q666</accession>
<dbReference type="AlphaFoldDB" id="A0A2P2Q666"/>
<evidence type="ECO:0000313" key="1">
    <source>
        <dbReference type="EMBL" id="MBX62473.1"/>
    </source>
</evidence>
<proteinExistence type="predicted"/>
<organism evidence="1">
    <name type="scientific">Rhizophora mucronata</name>
    <name type="common">Asiatic mangrove</name>
    <dbReference type="NCBI Taxonomy" id="61149"/>
    <lineage>
        <taxon>Eukaryota</taxon>
        <taxon>Viridiplantae</taxon>
        <taxon>Streptophyta</taxon>
        <taxon>Embryophyta</taxon>
        <taxon>Tracheophyta</taxon>
        <taxon>Spermatophyta</taxon>
        <taxon>Magnoliopsida</taxon>
        <taxon>eudicotyledons</taxon>
        <taxon>Gunneridae</taxon>
        <taxon>Pentapetalae</taxon>
        <taxon>rosids</taxon>
        <taxon>fabids</taxon>
        <taxon>Malpighiales</taxon>
        <taxon>Rhizophoraceae</taxon>
        <taxon>Rhizophora</taxon>
    </lineage>
</organism>